<protein>
    <submittedName>
        <fullName evidence="1">Uncharacterized protein</fullName>
    </submittedName>
</protein>
<evidence type="ECO:0000313" key="2">
    <source>
        <dbReference type="Proteomes" id="UP001483337"/>
    </source>
</evidence>
<gene>
    <name evidence="1" type="ORF">WJM97_02240</name>
</gene>
<keyword evidence="2" id="KW-1185">Reference proteome</keyword>
<proteinExistence type="predicted"/>
<reference evidence="1 2" key="1">
    <citation type="submission" date="2024-04" db="EMBL/GenBank/DDBJ databases">
        <title>Okeanomitos corallinicola gen. &amp; sp. nov. (Nostocales, Cyanobacteria), a new toxic marine heterocyst-forming cyanobacterium from a coral reef.</title>
        <authorList>
            <person name="Li H."/>
            <person name="Li R."/>
            <person name="Kang J."/>
            <person name="Hii K.S."/>
            <person name="Mohamed H.F."/>
            <person name="Xu X."/>
            <person name="Luo Z."/>
        </authorList>
    </citation>
    <scope>NUCLEOTIDE SEQUENCE [LARGE SCALE GENOMIC DNA]</scope>
    <source>
        <strain evidence="1 2">TIOX110</strain>
    </source>
</reference>
<organism evidence="1 2">
    <name type="scientific">Okeanomitos corallinicola TIOX110</name>
    <dbReference type="NCBI Taxonomy" id="3133117"/>
    <lineage>
        <taxon>Bacteria</taxon>
        <taxon>Bacillati</taxon>
        <taxon>Cyanobacteriota</taxon>
        <taxon>Cyanophyceae</taxon>
        <taxon>Nostocales</taxon>
        <taxon>Aphanizomenonaceae</taxon>
        <taxon>Okeanomitos</taxon>
    </lineage>
</organism>
<dbReference type="Proteomes" id="UP001483337">
    <property type="component" value="Chromosome"/>
</dbReference>
<name>A0ABZ2UT95_9CYAN</name>
<sequence length="81" mass="9407">MTGVFEIFKKVRTKPGMYIGRSSVSDLFMFLVGYEYARSELGIETTQEDDDFYGEFQPWLQQKLGITTVSSWAKMIIVYCQ</sequence>
<evidence type="ECO:0000313" key="1">
    <source>
        <dbReference type="EMBL" id="WZB88529.1"/>
    </source>
</evidence>
<dbReference type="EMBL" id="CP150886">
    <property type="protein sequence ID" value="WZB88529.1"/>
    <property type="molecule type" value="Genomic_DNA"/>
</dbReference>
<dbReference type="RefSeq" id="WP_353931435.1">
    <property type="nucleotide sequence ID" value="NZ_CP150886.1"/>
</dbReference>
<accession>A0ABZ2UT95</accession>